<dbReference type="KEGG" id="ngf:FRF71_06580"/>
<keyword evidence="2" id="KW-1003">Cell membrane</keyword>
<accession>A0A5B8S3E7</accession>
<feature type="transmembrane region" description="Helical" evidence="6">
    <location>
        <begin position="127"/>
        <end position="145"/>
    </location>
</feature>
<evidence type="ECO:0000256" key="2">
    <source>
        <dbReference type="ARBA" id="ARBA00022475"/>
    </source>
</evidence>
<dbReference type="OrthoDB" id="9781030at2"/>
<dbReference type="Pfam" id="PF03631">
    <property type="entry name" value="Virul_fac_BrkB"/>
    <property type="match status" value="1"/>
</dbReference>
<feature type="transmembrane region" description="Helical" evidence="6">
    <location>
        <begin position="200"/>
        <end position="223"/>
    </location>
</feature>
<feature type="transmembrane region" description="Helical" evidence="6">
    <location>
        <begin position="98"/>
        <end position="120"/>
    </location>
</feature>
<feature type="transmembrane region" description="Helical" evidence="6">
    <location>
        <begin position="310"/>
        <end position="332"/>
    </location>
</feature>
<dbReference type="AlphaFoldDB" id="A0A5B8S3E7"/>
<organism evidence="7 8">
    <name type="scientific">Novosphingobium ginsenosidimutans</name>
    <dbReference type="NCBI Taxonomy" id="1176536"/>
    <lineage>
        <taxon>Bacteria</taxon>
        <taxon>Pseudomonadati</taxon>
        <taxon>Pseudomonadota</taxon>
        <taxon>Alphaproteobacteria</taxon>
        <taxon>Sphingomonadales</taxon>
        <taxon>Sphingomonadaceae</taxon>
        <taxon>Novosphingobium</taxon>
    </lineage>
</organism>
<keyword evidence="3 6" id="KW-0812">Transmembrane</keyword>
<evidence type="ECO:0000256" key="6">
    <source>
        <dbReference type="SAM" id="Phobius"/>
    </source>
</evidence>
<dbReference type="GO" id="GO:0005886">
    <property type="term" value="C:plasma membrane"/>
    <property type="evidence" value="ECO:0007669"/>
    <property type="project" value="UniProtKB-SubCell"/>
</dbReference>
<dbReference type="EMBL" id="CP042345">
    <property type="protein sequence ID" value="QEA15833.1"/>
    <property type="molecule type" value="Genomic_DNA"/>
</dbReference>
<feature type="transmembrane region" description="Helical" evidence="6">
    <location>
        <begin position="283"/>
        <end position="304"/>
    </location>
</feature>
<gene>
    <name evidence="7" type="ORF">FRF71_06580</name>
</gene>
<dbReference type="PANTHER" id="PTHR30213:SF0">
    <property type="entry name" value="UPF0761 MEMBRANE PROTEIN YIHY"/>
    <property type="match status" value="1"/>
</dbReference>
<evidence type="ECO:0000313" key="8">
    <source>
        <dbReference type="Proteomes" id="UP000321172"/>
    </source>
</evidence>
<proteinExistence type="predicted"/>
<protein>
    <submittedName>
        <fullName evidence="7">YihY/virulence factor BrkB family protein</fullName>
    </submittedName>
</protein>
<evidence type="ECO:0000256" key="1">
    <source>
        <dbReference type="ARBA" id="ARBA00004651"/>
    </source>
</evidence>
<dbReference type="InterPro" id="IPR017039">
    <property type="entry name" value="Virul_fac_BrkB"/>
</dbReference>
<feature type="transmembrane region" description="Helical" evidence="6">
    <location>
        <begin position="157"/>
        <end position="179"/>
    </location>
</feature>
<evidence type="ECO:0000256" key="5">
    <source>
        <dbReference type="ARBA" id="ARBA00023136"/>
    </source>
</evidence>
<feature type="transmembrane region" description="Helical" evidence="6">
    <location>
        <begin position="249"/>
        <end position="271"/>
    </location>
</feature>
<comment type="subcellular location">
    <subcellularLocation>
        <location evidence="1">Cell membrane</location>
        <topology evidence="1">Multi-pass membrane protein</topology>
    </subcellularLocation>
</comment>
<evidence type="ECO:0000256" key="3">
    <source>
        <dbReference type="ARBA" id="ARBA00022692"/>
    </source>
</evidence>
<dbReference type="Proteomes" id="UP000321172">
    <property type="component" value="Chromosome"/>
</dbReference>
<keyword evidence="5 6" id="KW-0472">Membrane</keyword>
<keyword evidence="8" id="KW-1185">Reference proteome</keyword>
<sequence>MPIWPSGLRAGPTSATCAPASAFKRTVEEVPLEQARAEAHLAPDLTPEGRRRQALRWRAGLEEQVGEETLLRIARFKRVIQRVWLGAWNDGFIHAGNLAYMAILAIFPFFVTVAAVFALVGETSQRAASVSAFLLAVPPMVRQVLEPVAQDVVQARSGWLLWAGGIVGLWTVGSLIETIRDILRRAYGTGPTAAFWRHRLISTGVIFAAVVGLLLSLFAQVAIGTAEQIIDAWFPRLADWTATLATSRLIPAVILFLSLHALFFTLTPTAYRSRRYPKWPGALLVTLWWAAVTIALPWVLARFFTYDLTYGSLAGVMIALFFFWLVGLGMVVGAELNAALAVTPEEGEMIGKAVAESERHKDGGS</sequence>
<reference evidence="7 8" key="1">
    <citation type="journal article" date="2013" name="J. Microbiol. Biotechnol.">
        <title>Novosphingobium ginsenosidimutans sp. nov., with the ability to convert ginsenoside.</title>
        <authorList>
            <person name="Kim J.K."/>
            <person name="He D."/>
            <person name="Liu Q.M."/>
            <person name="Park H.Y."/>
            <person name="Jung M.S."/>
            <person name="Yoon M.H."/>
            <person name="Kim S.C."/>
            <person name="Im W.T."/>
        </authorList>
    </citation>
    <scope>NUCLEOTIDE SEQUENCE [LARGE SCALE GENOMIC DNA]</scope>
    <source>
        <strain evidence="7 8">FW-6</strain>
    </source>
</reference>
<keyword evidence="4 6" id="KW-1133">Transmembrane helix</keyword>
<evidence type="ECO:0000256" key="4">
    <source>
        <dbReference type="ARBA" id="ARBA00022989"/>
    </source>
</evidence>
<evidence type="ECO:0000313" key="7">
    <source>
        <dbReference type="EMBL" id="QEA15833.1"/>
    </source>
</evidence>
<name>A0A5B8S3E7_9SPHN</name>
<dbReference type="PANTHER" id="PTHR30213">
    <property type="entry name" value="INNER MEMBRANE PROTEIN YHJD"/>
    <property type="match status" value="1"/>
</dbReference>